<evidence type="ECO:0000259" key="7">
    <source>
        <dbReference type="Pfam" id="PF14322"/>
    </source>
</evidence>
<dbReference type="PROSITE" id="PS51257">
    <property type="entry name" value="PROKAR_LIPOPROTEIN"/>
    <property type="match status" value="1"/>
</dbReference>
<dbReference type="Gene3D" id="1.25.40.390">
    <property type="match status" value="1"/>
</dbReference>
<dbReference type="InterPro" id="IPR033985">
    <property type="entry name" value="SusD-like_N"/>
</dbReference>
<comment type="caution">
    <text evidence="8">The sequence shown here is derived from an EMBL/GenBank/DDBJ whole genome shotgun (WGS) entry which is preliminary data.</text>
</comment>
<keyword evidence="5" id="KW-0998">Cell outer membrane</keyword>
<evidence type="ECO:0000256" key="3">
    <source>
        <dbReference type="ARBA" id="ARBA00022729"/>
    </source>
</evidence>
<evidence type="ECO:0000313" key="9">
    <source>
        <dbReference type="Proteomes" id="UP001212263"/>
    </source>
</evidence>
<evidence type="ECO:0000259" key="6">
    <source>
        <dbReference type="Pfam" id="PF07980"/>
    </source>
</evidence>
<organism evidence="8 9">
    <name type="scientific">Odoribacter splanchnicus</name>
    <dbReference type="NCBI Taxonomy" id="28118"/>
    <lineage>
        <taxon>Bacteria</taxon>
        <taxon>Pseudomonadati</taxon>
        <taxon>Bacteroidota</taxon>
        <taxon>Bacteroidia</taxon>
        <taxon>Bacteroidales</taxon>
        <taxon>Odoribacteraceae</taxon>
        <taxon>Odoribacter</taxon>
    </lineage>
</organism>
<dbReference type="RefSeq" id="WP_046403532.1">
    <property type="nucleotide sequence ID" value="NZ_JADMUD010000012.1"/>
</dbReference>
<keyword evidence="4" id="KW-0472">Membrane</keyword>
<dbReference type="InterPro" id="IPR011990">
    <property type="entry name" value="TPR-like_helical_dom_sf"/>
</dbReference>
<protein>
    <submittedName>
        <fullName evidence="8">RagB/SusD family nutrient uptake outer membrane protein</fullName>
    </submittedName>
</protein>
<dbReference type="Pfam" id="PF14322">
    <property type="entry name" value="SusD-like_3"/>
    <property type="match status" value="1"/>
</dbReference>
<name>A0AAW6FHL7_9BACT</name>
<evidence type="ECO:0000313" key="8">
    <source>
        <dbReference type="EMBL" id="MDB9222779.1"/>
    </source>
</evidence>
<evidence type="ECO:0000256" key="5">
    <source>
        <dbReference type="ARBA" id="ARBA00023237"/>
    </source>
</evidence>
<feature type="domain" description="RagB/SusD" evidence="6">
    <location>
        <begin position="353"/>
        <end position="485"/>
    </location>
</feature>
<evidence type="ECO:0000256" key="2">
    <source>
        <dbReference type="ARBA" id="ARBA00006275"/>
    </source>
</evidence>
<dbReference type="EMBL" id="JAQMRD010000007">
    <property type="protein sequence ID" value="MDB9222779.1"/>
    <property type="molecule type" value="Genomic_DNA"/>
</dbReference>
<reference evidence="8" key="1">
    <citation type="submission" date="2023-01" db="EMBL/GenBank/DDBJ databases">
        <title>Human gut microbiome strain richness.</title>
        <authorList>
            <person name="Chen-Liaw A."/>
        </authorList>
    </citation>
    <scope>NUCLEOTIDE SEQUENCE</scope>
    <source>
        <strain evidence="8">RTP21484st1_B7_RTP21484_190118</strain>
    </source>
</reference>
<accession>A0AAW6FHL7</accession>
<dbReference type="InterPro" id="IPR012944">
    <property type="entry name" value="SusD_RagB_dom"/>
</dbReference>
<dbReference type="AlphaFoldDB" id="A0AAW6FHL7"/>
<comment type="subcellular location">
    <subcellularLocation>
        <location evidence="1">Cell outer membrane</location>
    </subcellularLocation>
</comment>
<evidence type="ECO:0000256" key="1">
    <source>
        <dbReference type="ARBA" id="ARBA00004442"/>
    </source>
</evidence>
<comment type="similarity">
    <text evidence="2">Belongs to the SusD family.</text>
</comment>
<keyword evidence="3" id="KW-0732">Signal</keyword>
<evidence type="ECO:0000256" key="4">
    <source>
        <dbReference type="ARBA" id="ARBA00023136"/>
    </source>
</evidence>
<gene>
    <name evidence="8" type="ORF">PN645_07120</name>
</gene>
<proteinExistence type="inferred from homology"/>
<dbReference type="Proteomes" id="UP001212263">
    <property type="component" value="Unassembled WGS sequence"/>
</dbReference>
<feature type="domain" description="SusD-like N-terminal" evidence="7">
    <location>
        <begin position="24"/>
        <end position="229"/>
    </location>
</feature>
<sequence>MRKLLYSILIFPLLLAFVGCNNLLDIKPVNSMIPVSIEDFESLLIGGYPKSEFFMKTEYSTDNVYANLNTMYGIDKSNEPFFVWASTHELPTATTDPYWGTLYKTIFYANSVLDDFEKRIPAEAEKELYEIVKGEAYALRAYAYFYLINLYAENYAPENMDKPGVPMPLTAEDVQTTSQNNVREPVKVVWEQINQDLDNATTLLSGKMAKSDYRFNYTSLQAFKARVYLFMGEWEKAISAATDVMNTKSLFDMNNLQSYIDEEGNRYAFGGDYGFTDTDYTKEILFWVGGKANGNMFYYDSYMGAPDPSLLELCSRNDTILDYRRYIFDSFLDLTDPNSAATGPTVYHFYGYQGTPCYYVGIELSEMYVTRAEAYMKKEKPEPGKAIADLNELLKSRIRTKDYVALKESDFKTNEDLLKRILEERRLETAFDAGLRWFDLRRLGKPEIRHAYKNGTEYVLKQGDLRYVLQIPISEQNASPNMPLNPRD</sequence>
<dbReference type="GO" id="GO:0009279">
    <property type="term" value="C:cell outer membrane"/>
    <property type="evidence" value="ECO:0007669"/>
    <property type="project" value="UniProtKB-SubCell"/>
</dbReference>
<dbReference type="Pfam" id="PF07980">
    <property type="entry name" value="SusD_RagB"/>
    <property type="match status" value="1"/>
</dbReference>
<dbReference type="SUPFAM" id="SSF48452">
    <property type="entry name" value="TPR-like"/>
    <property type="match status" value="1"/>
</dbReference>